<protein>
    <submittedName>
        <fullName evidence="2">Uncharacterized protein</fullName>
    </submittedName>
</protein>
<accession>A0ABV4X8Z4</accession>
<keyword evidence="1" id="KW-0472">Membrane</keyword>
<evidence type="ECO:0000313" key="2">
    <source>
        <dbReference type="EMBL" id="MFB2879194.1"/>
    </source>
</evidence>
<feature type="transmembrane region" description="Helical" evidence="1">
    <location>
        <begin position="113"/>
        <end position="131"/>
    </location>
</feature>
<dbReference type="Proteomes" id="UP001576774">
    <property type="component" value="Unassembled WGS sequence"/>
</dbReference>
<reference evidence="2 3" key="1">
    <citation type="submission" date="2024-09" db="EMBL/GenBank/DDBJ databases">
        <title>Floridaenema gen nov. (Aerosakkonemataceae, Aerosakkonematales ord. nov., Cyanobacteria) from benthic tropical and subtropical fresh waters, with the description of four new species.</title>
        <authorList>
            <person name="Moretto J.A."/>
            <person name="Berthold D.E."/>
            <person name="Lefler F.W."/>
            <person name="Huang I.-S."/>
            <person name="Laughinghouse H. IV."/>
        </authorList>
    </citation>
    <scope>NUCLEOTIDE SEQUENCE [LARGE SCALE GENOMIC DNA]</scope>
    <source>
        <strain evidence="2 3">BLCC-F46</strain>
    </source>
</reference>
<keyword evidence="1" id="KW-0812">Transmembrane</keyword>
<keyword evidence="3" id="KW-1185">Reference proteome</keyword>
<sequence length="142" mass="16690">MTPTLFGRWQTRLLLLATVGVLGTLPFALGITSPHSSPVYFWVLGYVAIFGIFWDILYNYLQKFRWDRDWPGIFQLLAGIWEGIFLIIIIKLLQLPLPGVQNLDLNLFIRHYSLVWLGIYLASQTIMRVLFPRWRFRGGQWF</sequence>
<dbReference type="EMBL" id="JBHFNQ010000156">
    <property type="protein sequence ID" value="MFB2879194.1"/>
    <property type="molecule type" value="Genomic_DNA"/>
</dbReference>
<comment type="caution">
    <text evidence="2">The sequence shown here is derived from an EMBL/GenBank/DDBJ whole genome shotgun (WGS) entry which is preliminary data.</text>
</comment>
<feature type="transmembrane region" description="Helical" evidence="1">
    <location>
        <begin position="73"/>
        <end position="93"/>
    </location>
</feature>
<evidence type="ECO:0000256" key="1">
    <source>
        <dbReference type="SAM" id="Phobius"/>
    </source>
</evidence>
<gene>
    <name evidence="2" type="ORF">ACE1CC_20255</name>
</gene>
<evidence type="ECO:0000313" key="3">
    <source>
        <dbReference type="Proteomes" id="UP001576774"/>
    </source>
</evidence>
<name>A0ABV4X8Z4_9CYAN</name>
<proteinExistence type="predicted"/>
<dbReference type="RefSeq" id="WP_413272243.1">
    <property type="nucleotide sequence ID" value="NZ_JBHFNQ010000156.1"/>
</dbReference>
<feature type="transmembrane region" description="Helical" evidence="1">
    <location>
        <begin position="40"/>
        <end position="61"/>
    </location>
</feature>
<keyword evidence="1" id="KW-1133">Transmembrane helix</keyword>
<organism evidence="2 3">
    <name type="scientific">Floridaenema aerugineum BLCC-F46</name>
    <dbReference type="NCBI Taxonomy" id="3153654"/>
    <lineage>
        <taxon>Bacteria</taxon>
        <taxon>Bacillati</taxon>
        <taxon>Cyanobacteriota</taxon>
        <taxon>Cyanophyceae</taxon>
        <taxon>Oscillatoriophycideae</taxon>
        <taxon>Aerosakkonematales</taxon>
        <taxon>Aerosakkonemataceae</taxon>
        <taxon>Floridanema</taxon>
        <taxon>Floridanema aerugineum</taxon>
    </lineage>
</organism>